<evidence type="ECO:0000313" key="11">
    <source>
        <dbReference type="Proteomes" id="UP000092950"/>
    </source>
</evidence>
<evidence type="ECO:0000259" key="8">
    <source>
        <dbReference type="Pfam" id="PF02770"/>
    </source>
</evidence>
<name>A0ABM6DBS6_9BORD</name>
<dbReference type="SUPFAM" id="SSF47203">
    <property type="entry name" value="Acyl-CoA dehydrogenase C-terminal domain-like"/>
    <property type="match status" value="1"/>
</dbReference>
<evidence type="ECO:0000256" key="6">
    <source>
        <dbReference type="ARBA" id="ARBA00023002"/>
    </source>
</evidence>
<evidence type="ECO:0000256" key="5">
    <source>
        <dbReference type="ARBA" id="ARBA00022827"/>
    </source>
</evidence>
<reference evidence="10 11" key="1">
    <citation type="submission" date="2016-07" db="EMBL/GenBank/DDBJ databases">
        <title>Complete genome sequences of Bordetella pseudohinzii.</title>
        <authorList>
            <person name="Spilker T."/>
            <person name="Darrah R."/>
            <person name="LiPuma J.J."/>
        </authorList>
    </citation>
    <scope>NUCLEOTIDE SEQUENCE [LARGE SCALE GENOMIC DNA]</scope>
    <source>
        <strain evidence="10 11">HI4681</strain>
    </source>
</reference>
<dbReference type="Gene3D" id="1.20.140.10">
    <property type="entry name" value="Butyryl-CoA Dehydrogenase, subunit A, domain 3"/>
    <property type="match status" value="1"/>
</dbReference>
<dbReference type="SUPFAM" id="SSF56645">
    <property type="entry name" value="Acyl-CoA dehydrogenase NM domain-like"/>
    <property type="match status" value="1"/>
</dbReference>
<dbReference type="PANTHER" id="PTHR48083:SF2">
    <property type="entry name" value="MEDIUM-CHAIN SPECIFIC ACYL-COA DEHYDROGENASE, MITOCHONDRIAL"/>
    <property type="match status" value="1"/>
</dbReference>
<dbReference type="InterPro" id="IPR036250">
    <property type="entry name" value="AcylCo_DH-like_C"/>
</dbReference>
<dbReference type="Gene3D" id="2.40.110.10">
    <property type="entry name" value="Butyryl-CoA Dehydrogenase, subunit A, domain 2"/>
    <property type="match status" value="1"/>
</dbReference>
<evidence type="ECO:0000256" key="2">
    <source>
        <dbReference type="ARBA" id="ARBA00009347"/>
    </source>
</evidence>
<dbReference type="InterPro" id="IPR006089">
    <property type="entry name" value="Acyl-CoA_DH_CS"/>
</dbReference>
<organism evidence="10 11">
    <name type="scientific">Bordetella pseudohinzii</name>
    <dbReference type="NCBI Taxonomy" id="1331258"/>
    <lineage>
        <taxon>Bacteria</taxon>
        <taxon>Pseudomonadati</taxon>
        <taxon>Pseudomonadota</taxon>
        <taxon>Betaproteobacteria</taxon>
        <taxon>Burkholderiales</taxon>
        <taxon>Alcaligenaceae</taxon>
        <taxon>Bordetella</taxon>
    </lineage>
</organism>
<dbReference type="EMBL" id="CP016440">
    <property type="protein sequence ID" value="ANY15084.1"/>
    <property type="molecule type" value="Genomic_DNA"/>
</dbReference>
<dbReference type="InterPro" id="IPR050741">
    <property type="entry name" value="Acyl-CoA_dehydrogenase"/>
</dbReference>
<gene>
    <name evidence="10" type="ORF">BBN53_03770</name>
</gene>
<dbReference type="Proteomes" id="UP000092950">
    <property type="component" value="Chromosome"/>
</dbReference>
<dbReference type="Pfam" id="PF02770">
    <property type="entry name" value="Acyl-CoA_dh_M"/>
    <property type="match status" value="1"/>
</dbReference>
<evidence type="ECO:0000256" key="4">
    <source>
        <dbReference type="ARBA" id="ARBA00022630"/>
    </source>
</evidence>
<sequence length="390" mass="42980">MLDLTPHEALPEELLMFRSSIRRFVDKELVPLERHLGPDGLLDDGRAQHVRDRAREAGFWLMDVPEDVGGQGLSLLPLAVFWEEVGRSTVASWVRHHGLFGPTVGPILAGLDVSQREQYLYPVVDGKKKFCFAQTEPDAGSDPSAMRTRAVKTEAGYRITGVKRFITRAGQASFALVMAVTDPAKGARGGISCFIVDMDRPGVRLAGAERTLMGDKPWEIAFEDVEVPAENLVGEEGKGFALAQGYINHGRIRQGAHACGAAERCLGLTAAYAAQRKTFGAALAQRQGVQWMLADGFTEVYATRLMVYDAARKADAGLDAKLETFMIKTFGVEMGFRVVDACMQLHGGMGLSEDTPIERFWRDLRSYRITEGPTEVLRTTLARQILKQYS</sequence>
<dbReference type="PROSITE" id="PS00073">
    <property type="entry name" value="ACYL_COA_DH_2"/>
    <property type="match status" value="1"/>
</dbReference>
<evidence type="ECO:0000259" key="7">
    <source>
        <dbReference type="Pfam" id="PF00441"/>
    </source>
</evidence>
<dbReference type="InterPro" id="IPR037069">
    <property type="entry name" value="AcylCoA_DH/ox_N_sf"/>
</dbReference>
<feature type="domain" description="Acyl-CoA oxidase/dehydrogenase middle" evidence="8">
    <location>
        <begin position="131"/>
        <end position="216"/>
    </location>
</feature>
<dbReference type="PIRSF" id="PIRSF016578">
    <property type="entry name" value="HsaA"/>
    <property type="match status" value="1"/>
</dbReference>
<protein>
    <recommendedName>
        <fullName evidence="3">Medium-chain specific acyl-CoA dehydrogenase, mitochondrial</fullName>
    </recommendedName>
</protein>
<dbReference type="InterPro" id="IPR009075">
    <property type="entry name" value="AcylCo_DH/oxidase_C"/>
</dbReference>
<evidence type="ECO:0000256" key="3">
    <source>
        <dbReference type="ARBA" id="ARBA00019125"/>
    </source>
</evidence>
<dbReference type="InterPro" id="IPR006091">
    <property type="entry name" value="Acyl-CoA_Oxase/DH_mid-dom"/>
</dbReference>
<keyword evidence="11" id="KW-1185">Reference proteome</keyword>
<comment type="similarity">
    <text evidence="2">Belongs to the acyl-CoA dehydrogenase family.</text>
</comment>
<dbReference type="Pfam" id="PF02771">
    <property type="entry name" value="Acyl-CoA_dh_N"/>
    <property type="match status" value="1"/>
</dbReference>
<keyword evidence="4" id="KW-0285">Flavoprotein</keyword>
<dbReference type="Gene3D" id="1.10.540.10">
    <property type="entry name" value="Acyl-CoA dehydrogenase/oxidase, N-terminal domain"/>
    <property type="match status" value="1"/>
</dbReference>
<evidence type="ECO:0000259" key="9">
    <source>
        <dbReference type="Pfam" id="PF02771"/>
    </source>
</evidence>
<keyword evidence="5" id="KW-0274">FAD</keyword>
<dbReference type="Pfam" id="PF00441">
    <property type="entry name" value="Acyl-CoA_dh_1"/>
    <property type="match status" value="1"/>
</dbReference>
<dbReference type="InterPro" id="IPR013786">
    <property type="entry name" value="AcylCoA_DH/ox_N"/>
</dbReference>
<dbReference type="InterPro" id="IPR046373">
    <property type="entry name" value="Acyl-CoA_Oxase/DH_mid-dom_sf"/>
</dbReference>
<evidence type="ECO:0000313" key="10">
    <source>
        <dbReference type="EMBL" id="ANY15084.1"/>
    </source>
</evidence>
<dbReference type="InterPro" id="IPR009100">
    <property type="entry name" value="AcylCoA_DH/oxidase_NM_dom_sf"/>
</dbReference>
<proteinExistence type="inferred from homology"/>
<evidence type="ECO:0000256" key="1">
    <source>
        <dbReference type="ARBA" id="ARBA00001974"/>
    </source>
</evidence>
<accession>A0ABM6DBS6</accession>
<comment type="cofactor">
    <cofactor evidence="1">
        <name>FAD</name>
        <dbReference type="ChEBI" id="CHEBI:57692"/>
    </cofactor>
</comment>
<keyword evidence="6" id="KW-0560">Oxidoreductase</keyword>
<dbReference type="PANTHER" id="PTHR48083">
    <property type="entry name" value="MEDIUM-CHAIN SPECIFIC ACYL-COA DEHYDROGENASE, MITOCHONDRIAL-RELATED"/>
    <property type="match status" value="1"/>
</dbReference>
<feature type="domain" description="Acyl-CoA dehydrogenase/oxidase N-terminal" evidence="9">
    <location>
        <begin position="12"/>
        <end position="127"/>
    </location>
</feature>
<feature type="domain" description="Acyl-CoA dehydrogenase/oxidase C-terminal" evidence="7">
    <location>
        <begin position="237"/>
        <end position="386"/>
    </location>
</feature>